<evidence type="ECO:0000313" key="3">
    <source>
        <dbReference type="EMBL" id="KAJ1521649.1"/>
    </source>
</evidence>
<comment type="caution">
    <text evidence="3">The sequence shown here is derived from an EMBL/GenBank/DDBJ whole genome shotgun (WGS) entry which is preliminary data.</text>
</comment>
<evidence type="ECO:0000256" key="1">
    <source>
        <dbReference type="ARBA" id="ARBA00010954"/>
    </source>
</evidence>
<dbReference type="GO" id="GO:0007165">
    <property type="term" value="P:signal transduction"/>
    <property type="evidence" value="ECO:0007669"/>
    <property type="project" value="TreeGrafter"/>
</dbReference>
<keyword evidence="4" id="KW-1185">Reference proteome</keyword>
<evidence type="ECO:0000256" key="2">
    <source>
        <dbReference type="SAM" id="MobiDB-lite"/>
    </source>
</evidence>
<dbReference type="Pfam" id="PF05794">
    <property type="entry name" value="Tcp11"/>
    <property type="match status" value="1"/>
</dbReference>
<gene>
    <name evidence="3" type="ORF">ONE63_003295</name>
</gene>
<dbReference type="InterPro" id="IPR008862">
    <property type="entry name" value="Tcp11"/>
</dbReference>
<feature type="compositionally biased region" description="Low complexity" evidence="2">
    <location>
        <begin position="18"/>
        <end position="35"/>
    </location>
</feature>
<dbReference type="AlphaFoldDB" id="A0AAV7X6V8"/>
<comment type="similarity">
    <text evidence="1">Belongs to the TCP11 family.</text>
</comment>
<protein>
    <recommendedName>
        <fullName evidence="5">T-complex protein 11-like protein 1</fullName>
    </recommendedName>
</protein>
<dbReference type="PANTHER" id="PTHR12832:SF11">
    <property type="entry name" value="LD23868P"/>
    <property type="match status" value="1"/>
</dbReference>
<name>A0AAV7X6V8_9NEOP</name>
<feature type="compositionally biased region" description="Polar residues" evidence="2">
    <location>
        <begin position="42"/>
        <end position="51"/>
    </location>
</feature>
<accession>A0AAV7X6V8</accession>
<evidence type="ECO:0008006" key="5">
    <source>
        <dbReference type="Google" id="ProtNLM"/>
    </source>
</evidence>
<feature type="region of interest" description="Disordered" evidence="2">
    <location>
        <begin position="1"/>
        <end position="54"/>
    </location>
</feature>
<sequence length="493" mass="55552">MGDKPQGNHLPDKENDSPGDPGSSTSPSSSQTQSTAIPIKAPQQTGLSSIAPSPPQFVTMDDIMSAANGLKDMQLFHEIAVNKDFKLAPFEPPENSLQKAVKEAMHRAFWDFLTEELGSDPPVYTRAMNLLEEVKTMLLDLLYPQHEKLKQEINEMIDIPFIQQQAENNALDFLGYAQFIINFMGKICAPGRDEKIQELKSMTDSVQIFRGVLETLTLMRLDLANFEIQMVRSRLMAQSVTYEKTKFAEALSLQGGIETLTNTKKWLKRHLENTPNGSDKDIILSAYLELFEWNLEEEFPETVLMDSVRHRDLGRRLQQLIISGTVLLVTLCRAGRPALQQSTSFKEKLLQDVGVLLQGVRTDEELKSCLPNIAVQASSIVKKYVNEGTESGPVLELDDNFEQALTELIQEIYLPDHNVRRVVRERTNEFLHLALSSAPNIPKQVPPGMSSLRSELLSVTGSIVRIYQYNLAVFSEYYHQIITKIKEEKASTL</sequence>
<dbReference type="EMBL" id="JAPTSV010000013">
    <property type="protein sequence ID" value="KAJ1521649.1"/>
    <property type="molecule type" value="Genomic_DNA"/>
</dbReference>
<dbReference type="PANTHER" id="PTHR12832">
    <property type="entry name" value="TESTIS-SPECIFIC PROTEIN PBS13 T-COMPLEX 11"/>
    <property type="match status" value="1"/>
</dbReference>
<dbReference type="Proteomes" id="UP001075354">
    <property type="component" value="Chromosome 13"/>
</dbReference>
<proteinExistence type="inferred from homology"/>
<reference evidence="3" key="1">
    <citation type="submission" date="2022-12" db="EMBL/GenBank/DDBJ databases">
        <title>Chromosome-level genome assembly of the bean flower thrips Megalurothrips usitatus.</title>
        <authorList>
            <person name="Ma L."/>
            <person name="Liu Q."/>
            <person name="Li H."/>
            <person name="Cai W."/>
        </authorList>
    </citation>
    <scope>NUCLEOTIDE SEQUENCE</scope>
    <source>
        <strain evidence="3">Cailab_2022a</strain>
    </source>
</reference>
<organism evidence="3 4">
    <name type="scientific">Megalurothrips usitatus</name>
    <name type="common">bean blossom thrips</name>
    <dbReference type="NCBI Taxonomy" id="439358"/>
    <lineage>
        <taxon>Eukaryota</taxon>
        <taxon>Metazoa</taxon>
        <taxon>Ecdysozoa</taxon>
        <taxon>Arthropoda</taxon>
        <taxon>Hexapoda</taxon>
        <taxon>Insecta</taxon>
        <taxon>Pterygota</taxon>
        <taxon>Neoptera</taxon>
        <taxon>Paraneoptera</taxon>
        <taxon>Thysanoptera</taxon>
        <taxon>Terebrantia</taxon>
        <taxon>Thripoidea</taxon>
        <taxon>Thripidae</taxon>
        <taxon>Megalurothrips</taxon>
    </lineage>
</organism>
<evidence type="ECO:0000313" key="4">
    <source>
        <dbReference type="Proteomes" id="UP001075354"/>
    </source>
</evidence>